<feature type="binding site" evidence="8">
    <location>
        <begin position="56"/>
        <end position="60"/>
    </location>
    <ligand>
        <name>GTP</name>
        <dbReference type="ChEBI" id="CHEBI:37565"/>
        <label>1</label>
    </ligand>
</feature>
<comment type="function">
    <text evidence="8 10">GTPase that plays an essential role in the late steps of ribosome biogenesis.</text>
</comment>
<dbReference type="InterPro" id="IPR015946">
    <property type="entry name" value="KH_dom-like_a/b"/>
</dbReference>
<comment type="similarity">
    <text evidence="1 8 9 10">Belongs to the TRAFAC class TrmE-Era-EngA-EngB-Septin-like GTPase superfamily. EngA (Der) GTPase family.</text>
</comment>
<dbReference type="PIRSF" id="PIRSF006485">
    <property type="entry name" value="GTP-binding_EngA"/>
    <property type="match status" value="1"/>
</dbReference>
<dbReference type="Gene3D" id="3.40.50.300">
    <property type="entry name" value="P-loop containing nucleotide triphosphate hydrolases"/>
    <property type="match status" value="2"/>
</dbReference>
<evidence type="ECO:0000256" key="6">
    <source>
        <dbReference type="ARBA" id="ARBA00023134"/>
    </source>
</evidence>
<accession>A0A1G9E5C0</accession>
<proteinExistence type="inferred from homology"/>
<evidence type="ECO:0000256" key="9">
    <source>
        <dbReference type="PROSITE-ProRule" id="PRU01049"/>
    </source>
</evidence>
<dbReference type="PANTHER" id="PTHR43834">
    <property type="entry name" value="GTPASE DER"/>
    <property type="match status" value="1"/>
</dbReference>
<dbReference type="Gene3D" id="3.30.300.20">
    <property type="match status" value="1"/>
</dbReference>
<feature type="binding site" evidence="8">
    <location>
        <begin position="182"/>
        <end position="189"/>
    </location>
    <ligand>
        <name>GTP</name>
        <dbReference type="ChEBI" id="CHEBI:37565"/>
        <label>2</label>
    </ligand>
</feature>
<evidence type="ECO:0000256" key="1">
    <source>
        <dbReference type="ARBA" id="ARBA00008279"/>
    </source>
</evidence>
<dbReference type="InterPro" id="IPR031166">
    <property type="entry name" value="G_ENGA"/>
</dbReference>
<evidence type="ECO:0000256" key="5">
    <source>
        <dbReference type="ARBA" id="ARBA00022741"/>
    </source>
</evidence>
<feature type="domain" description="EngA-type G" evidence="11">
    <location>
        <begin position="3"/>
        <end position="167"/>
    </location>
</feature>
<dbReference type="SUPFAM" id="SSF52540">
    <property type="entry name" value="P-loop containing nucleoside triphosphate hydrolases"/>
    <property type="match status" value="2"/>
</dbReference>
<dbReference type="GO" id="GO:0005525">
    <property type="term" value="F:GTP binding"/>
    <property type="evidence" value="ECO:0007669"/>
    <property type="project" value="UniProtKB-UniRule"/>
</dbReference>
<dbReference type="PROSITE" id="PS51712">
    <property type="entry name" value="G_ENGA"/>
    <property type="match status" value="2"/>
</dbReference>
<dbReference type="OrthoDB" id="9805918at2"/>
<keyword evidence="13" id="KW-1185">Reference proteome</keyword>
<keyword evidence="6 8" id="KW-0342">GTP-binding</keyword>
<evidence type="ECO:0000256" key="8">
    <source>
        <dbReference type="HAMAP-Rule" id="MF_00195"/>
    </source>
</evidence>
<evidence type="ECO:0000256" key="10">
    <source>
        <dbReference type="RuleBase" id="RU004481"/>
    </source>
</evidence>
<sequence length="435" mass="48917">MANLVAIVGRPNVGKSTLFNRLVGHRQAIMDNESGVTRDRHYGHSEWIGKYFTVVDTGGYVVGSEDVFEGAIREQVQIALDEATVVLFVVDVDAGMTGLDEEFAQVLRQTDKPVLLVANKADTTDRHHMMGEFYALGMGDPYPISAQNGAGTGDLLDQVVSYFQSPGEEDPDEGVPRIAILGRPNVGKSSLVNVLLGQERNIVTDIAGTTRDAVDARYKAYGKDFILTDTAGLRRKSRVKENIEFYSVMRSLRALEDSDVCVIVLDATRGIEAQDVNIIFLAAKNRKGLVILVNKWDLVEKDTNTARDFERAIQARLEPMDYIPVLFVSALTKQRIFQAMEKAIEVYENMSKRIPTSELNEKILPEIEKTPPPTSKGKYIRIKYMTQLPTKTPSFAFFCNLPQYVKEPYQRFLENKIRQNFDFTGVPINIFFRKK</sequence>
<dbReference type="EMBL" id="FNFO01000003">
    <property type="protein sequence ID" value="SDK71267.1"/>
    <property type="molecule type" value="Genomic_DNA"/>
</dbReference>
<dbReference type="GO" id="GO:0043022">
    <property type="term" value="F:ribosome binding"/>
    <property type="evidence" value="ECO:0007669"/>
    <property type="project" value="TreeGrafter"/>
</dbReference>
<dbReference type="NCBIfam" id="TIGR03594">
    <property type="entry name" value="GTPase_EngA"/>
    <property type="match status" value="1"/>
</dbReference>
<protein>
    <recommendedName>
        <fullName evidence="2 8">GTPase Der</fullName>
    </recommendedName>
    <alternativeName>
        <fullName evidence="7 8">GTP-binding protein EngA</fullName>
    </alternativeName>
</protein>
<dbReference type="CDD" id="cd01895">
    <property type="entry name" value="EngA2"/>
    <property type="match status" value="1"/>
</dbReference>
<organism evidence="12 13">
    <name type="scientific">Catalinimonas alkaloidigena</name>
    <dbReference type="NCBI Taxonomy" id="1075417"/>
    <lineage>
        <taxon>Bacteria</taxon>
        <taxon>Pseudomonadati</taxon>
        <taxon>Bacteroidota</taxon>
        <taxon>Cytophagia</taxon>
        <taxon>Cytophagales</taxon>
        <taxon>Catalimonadaceae</taxon>
        <taxon>Catalinimonas</taxon>
    </lineage>
</organism>
<keyword evidence="4 10" id="KW-0677">Repeat</keyword>
<name>A0A1G9E5C0_9BACT</name>
<dbReference type="AlphaFoldDB" id="A0A1G9E5C0"/>
<dbReference type="CDD" id="cd01894">
    <property type="entry name" value="EngA1"/>
    <property type="match status" value="1"/>
</dbReference>
<dbReference type="RefSeq" id="WP_089681360.1">
    <property type="nucleotide sequence ID" value="NZ_FNFO01000003.1"/>
</dbReference>
<evidence type="ECO:0000256" key="7">
    <source>
        <dbReference type="ARBA" id="ARBA00032345"/>
    </source>
</evidence>
<dbReference type="InterPro" id="IPR016484">
    <property type="entry name" value="GTPase_Der"/>
</dbReference>
<evidence type="ECO:0000313" key="13">
    <source>
        <dbReference type="Proteomes" id="UP000198510"/>
    </source>
</evidence>
<evidence type="ECO:0000256" key="2">
    <source>
        <dbReference type="ARBA" id="ARBA00020953"/>
    </source>
</evidence>
<comment type="subunit">
    <text evidence="8">Associates with the 50S ribosomal subunit.</text>
</comment>
<feature type="binding site" evidence="8">
    <location>
        <begin position="9"/>
        <end position="16"/>
    </location>
    <ligand>
        <name>GTP</name>
        <dbReference type="ChEBI" id="CHEBI:37565"/>
        <label>1</label>
    </ligand>
</feature>
<evidence type="ECO:0000256" key="3">
    <source>
        <dbReference type="ARBA" id="ARBA00022517"/>
    </source>
</evidence>
<dbReference type="FunFam" id="3.30.300.20:FF:000004">
    <property type="entry name" value="GTPase Der"/>
    <property type="match status" value="1"/>
</dbReference>
<evidence type="ECO:0000313" key="12">
    <source>
        <dbReference type="EMBL" id="SDK71267.1"/>
    </source>
</evidence>
<dbReference type="Pfam" id="PF01926">
    <property type="entry name" value="MMR_HSR1"/>
    <property type="match status" value="2"/>
</dbReference>
<dbReference type="Pfam" id="PF14714">
    <property type="entry name" value="KH_dom-like"/>
    <property type="match status" value="1"/>
</dbReference>
<dbReference type="Proteomes" id="UP000198510">
    <property type="component" value="Unassembled WGS sequence"/>
</dbReference>
<gene>
    <name evidence="8" type="primary">der</name>
    <name evidence="12" type="ORF">SAMN05421823_103353</name>
</gene>
<reference evidence="12 13" key="1">
    <citation type="submission" date="2016-10" db="EMBL/GenBank/DDBJ databases">
        <authorList>
            <person name="de Groot N.N."/>
        </authorList>
    </citation>
    <scope>NUCLEOTIDE SEQUENCE [LARGE SCALE GENOMIC DNA]</scope>
    <source>
        <strain evidence="12 13">DSM 25186</strain>
    </source>
</reference>
<evidence type="ECO:0000259" key="11">
    <source>
        <dbReference type="PROSITE" id="PS51712"/>
    </source>
</evidence>
<dbReference type="STRING" id="1075417.SAMN05421823_103353"/>
<dbReference type="PANTHER" id="PTHR43834:SF6">
    <property type="entry name" value="GTPASE DER"/>
    <property type="match status" value="1"/>
</dbReference>
<keyword evidence="5 8" id="KW-0547">Nucleotide-binding</keyword>
<dbReference type="InterPro" id="IPR005225">
    <property type="entry name" value="Small_GTP-bd"/>
</dbReference>
<feature type="binding site" evidence="8">
    <location>
        <begin position="294"/>
        <end position="297"/>
    </location>
    <ligand>
        <name>GTP</name>
        <dbReference type="ChEBI" id="CHEBI:37565"/>
        <label>2</label>
    </ligand>
</feature>
<dbReference type="NCBIfam" id="TIGR00231">
    <property type="entry name" value="small_GTP"/>
    <property type="match status" value="2"/>
</dbReference>
<keyword evidence="3 8" id="KW-0690">Ribosome biogenesis</keyword>
<dbReference type="GO" id="GO:0042254">
    <property type="term" value="P:ribosome biogenesis"/>
    <property type="evidence" value="ECO:0007669"/>
    <property type="project" value="UniProtKB-KW"/>
</dbReference>
<dbReference type="FunFam" id="3.40.50.300:FF:000040">
    <property type="entry name" value="GTPase Der"/>
    <property type="match status" value="1"/>
</dbReference>
<dbReference type="InterPro" id="IPR006073">
    <property type="entry name" value="GTP-bd"/>
</dbReference>
<feature type="domain" description="EngA-type G" evidence="11">
    <location>
        <begin position="176"/>
        <end position="351"/>
    </location>
</feature>
<evidence type="ECO:0000256" key="4">
    <source>
        <dbReference type="ARBA" id="ARBA00022737"/>
    </source>
</evidence>
<dbReference type="InterPro" id="IPR032859">
    <property type="entry name" value="KH_dom-like"/>
</dbReference>
<dbReference type="InterPro" id="IPR027417">
    <property type="entry name" value="P-loop_NTPase"/>
</dbReference>
<dbReference type="HAMAP" id="MF_00195">
    <property type="entry name" value="GTPase_Der"/>
    <property type="match status" value="1"/>
</dbReference>
<feature type="binding site" evidence="8">
    <location>
        <begin position="119"/>
        <end position="122"/>
    </location>
    <ligand>
        <name>GTP</name>
        <dbReference type="ChEBI" id="CHEBI:37565"/>
        <label>1</label>
    </ligand>
</feature>
<feature type="binding site" evidence="8">
    <location>
        <begin position="229"/>
        <end position="233"/>
    </location>
    <ligand>
        <name>GTP</name>
        <dbReference type="ChEBI" id="CHEBI:37565"/>
        <label>2</label>
    </ligand>
</feature>
<dbReference type="FunFam" id="3.40.50.300:FF:000953">
    <property type="entry name" value="GTPase Der"/>
    <property type="match status" value="1"/>
</dbReference>